<evidence type="ECO:0000256" key="7">
    <source>
        <dbReference type="ARBA" id="ARBA00023136"/>
    </source>
</evidence>
<evidence type="ECO:0000313" key="10">
    <source>
        <dbReference type="EMBL" id="VWL89439.1"/>
    </source>
</evidence>
<evidence type="ECO:0000256" key="2">
    <source>
        <dbReference type="ARBA" id="ARBA00007069"/>
    </source>
</evidence>
<evidence type="ECO:0000259" key="9">
    <source>
        <dbReference type="PROSITE" id="PS50928"/>
    </source>
</evidence>
<keyword evidence="6 8" id="KW-1133">Transmembrane helix</keyword>
<dbReference type="PANTHER" id="PTHR43848">
    <property type="entry name" value="PUTRESCINE TRANSPORT SYSTEM PERMEASE PROTEIN POTI"/>
    <property type="match status" value="1"/>
</dbReference>
<evidence type="ECO:0000256" key="1">
    <source>
        <dbReference type="ARBA" id="ARBA00004651"/>
    </source>
</evidence>
<evidence type="ECO:0000256" key="5">
    <source>
        <dbReference type="ARBA" id="ARBA00022692"/>
    </source>
</evidence>
<dbReference type="InterPro" id="IPR035906">
    <property type="entry name" value="MetI-like_sf"/>
</dbReference>
<dbReference type="RefSeq" id="WP_187324805.1">
    <property type="nucleotide sequence ID" value="NZ_CAAKNU010000059.1"/>
</dbReference>
<feature type="transmembrane region" description="Helical" evidence="8">
    <location>
        <begin position="109"/>
        <end position="133"/>
    </location>
</feature>
<dbReference type="AlphaFoldDB" id="A0A5K1IMR6"/>
<dbReference type="CDD" id="cd06261">
    <property type="entry name" value="TM_PBP2"/>
    <property type="match status" value="1"/>
</dbReference>
<protein>
    <submittedName>
        <fullName evidence="10">Inner membrane ABC transporter permease protein YdcV</fullName>
    </submittedName>
</protein>
<keyword evidence="3 8" id="KW-0813">Transport</keyword>
<evidence type="ECO:0000256" key="3">
    <source>
        <dbReference type="ARBA" id="ARBA00022448"/>
    </source>
</evidence>
<comment type="similarity">
    <text evidence="2">Belongs to the binding-protein-dependent transport system permease family. CysTW subfamily.</text>
</comment>
<evidence type="ECO:0000256" key="6">
    <source>
        <dbReference type="ARBA" id="ARBA00022989"/>
    </source>
</evidence>
<dbReference type="InterPro" id="IPR051789">
    <property type="entry name" value="Bact_Polyamine_Transport"/>
</dbReference>
<keyword evidence="11" id="KW-1185">Reference proteome</keyword>
<name>A0A5K1IMR6_9ACTN</name>
<keyword evidence="5 8" id="KW-0812">Transmembrane</keyword>
<feature type="domain" description="ABC transmembrane type-1" evidence="9">
    <location>
        <begin position="71"/>
        <end position="258"/>
    </location>
</feature>
<feature type="transmembrane region" description="Helical" evidence="8">
    <location>
        <begin position="75"/>
        <end position="97"/>
    </location>
</feature>
<evidence type="ECO:0000256" key="8">
    <source>
        <dbReference type="RuleBase" id="RU363032"/>
    </source>
</evidence>
<evidence type="ECO:0000313" key="11">
    <source>
        <dbReference type="Proteomes" id="UP000361836"/>
    </source>
</evidence>
<dbReference type="Gene3D" id="1.10.3720.10">
    <property type="entry name" value="MetI-like"/>
    <property type="match status" value="1"/>
</dbReference>
<evidence type="ECO:0000256" key="4">
    <source>
        <dbReference type="ARBA" id="ARBA00022475"/>
    </source>
</evidence>
<accession>A0A5K1IMR6</accession>
<comment type="subcellular location">
    <subcellularLocation>
        <location evidence="1 8">Cell membrane</location>
        <topology evidence="1 8">Multi-pass membrane protein</topology>
    </subcellularLocation>
</comment>
<dbReference type="EMBL" id="CABWIE010000005">
    <property type="protein sequence ID" value="VWL89439.1"/>
    <property type="molecule type" value="Genomic_DNA"/>
</dbReference>
<dbReference type="PANTHER" id="PTHR43848:SF2">
    <property type="entry name" value="PUTRESCINE TRANSPORT SYSTEM PERMEASE PROTEIN POTI"/>
    <property type="match status" value="1"/>
</dbReference>
<dbReference type="Proteomes" id="UP000361836">
    <property type="component" value="Unassembled WGS sequence"/>
</dbReference>
<proteinExistence type="inferred from homology"/>
<dbReference type="GO" id="GO:0055085">
    <property type="term" value="P:transmembrane transport"/>
    <property type="evidence" value="ECO:0007669"/>
    <property type="project" value="InterPro"/>
</dbReference>
<reference evidence="10 11" key="1">
    <citation type="submission" date="2019-10" db="EMBL/GenBank/DDBJ databases">
        <authorList>
            <person name="Wolf R A."/>
        </authorList>
    </citation>
    <scope>NUCLEOTIDE SEQUENCE [LARGE SCALE GENOMIC DNA]</scope>
    <source>
        <strain evidence="10">Collinsella_aerofaciens_MC2</strain>
    </source>
</reference>
<sequence>MAIKRQTKHMLSRGTGIVFCALIYAVLFLPIVIVVANSFNGNTEKPYLSWGGFSLRWYVHLFQNGPLLASFGNTMLLAITTTVLATALGTLGAVGLYRYKFPGRNLIDSLLYIPVVIPEIVMGISLLLVYVKVGVPRGMVGLIIAHVTFCVSFVIFNIRARLDGYDPSLEEASMDLGANRLVTFFKVTLPMLAPGIAGGALLSFTLSIDDVVVSYFVYGQDLTFPLKVMQSIKGGVVPDVNALSTLILLGTVAIVVITQSGMIDRWRERRDAAKLSQERGR</sequence>
<dbReference type="GO" id="GO:0005886">
    <property type="term" value="C:plasma membrane"/>
    <property type="evidence" value="ECO:0007669"/>
    <property type="project" value="UniProtKB-SubCell"/>
</dbReference>
<keyword evidence="7 8" id="KW-0472">Membrane</keyword>
<dbReference type="SUPFAM" id="SSF161098">
    <property type="entry name" value="MetI-like"/>
    <property type="match status" value="1"/>
</dbReference>
<feature type="transmembrane region" description="Helical" evidence="8">
    <location>
        <begin position="139"/>
        <end position="160"/>
    </location>
</feature>
<feature type="transmembrane region" description="Helical" evidence="8">
    <location>
        <begin position="181"/>
        <end position="206"/>
    </location>
</feature>
<feature type="transmembrane region" description="Helical" evidence="8">
    <location>
        <begin position="242"/>
        <end position="263"/>
    </location>
</feature>
<feature type="transmembrane region" description="Helical" evidence="8">
    <location>
        <begin position="16"/>
        <end position="39"/>
    </location>
</feature>
<gene>
    <name evidence="10" type="primary">ydcV</name>
    <name evidence="10" type="ORF">KCJAJFAP_01819</name>
</gene>
<dbReference type="Pfam" id="PF00528">
    <property type="entry name" value="BPD_transp_1"/>
    <property type="match status" value="1"/>
</dbReference>
<dbReference type="InterPro" id="IPR000515">
    <property type="entry name" value="MetI-like"/>
</dbReference>
<organism evidence="10 11">
    <name type="scientific">Collinsella aerofaciens</name>
    <dbReference type="NCBI Taxonomy" id="74426"/>
    <lineage>
        <taxon>Bacteria</taxon>
        <taxon>Bacillati</taxon>
        <taxon>Actinomycetota</taxon>
        <taxon>Coriobacteriia</taxon>
        <taxon>Coriobacteriales</taxon>
        <taxon>Coriobacteriaceae</taxon>
        <taxon>Collinsella</taxon>
    </lineage>
</organism>
<dbReference type="PROSITE" id="PS50928">
    <property type="entry name" value="ABC_TM1"/>
    <property type="match status" value="1"/>
</dbReference>
<keyword evidence="4" id="KW-1003">Cell membrane</keyword>